<keyword evidence="2" id="KW-0732">Signal</keyword>
<evidence type="ECO:0000313" key="5">
    <source>
        <dbReference type="EMBL" id="XBY42848.1"/>
    </source>
</evidence>
<dbReference type="GO" id="GO:0015562">
    <property type="term" value="F:efflux transmembrane transporter activity"/>
    <property type="evidence" value="ECO:0007669"/>
    <property type="project" value="TreeGrafter"/>
</dbReference>
<feature type="chain" id="PRO_5043739456" evidence="2">
    <location>
        <begin position="36"/>
        <end position="379"/>
    </location>
</feature>
<dbReference type="PANTHER" id="PTHR30469">
    <property type="entry name" value="MULTIDRUG RESISTANCE PROTEIN MDTA"/>
    <property type="match status" value="1"/>
</dbReference>
<name>A0AAU7X713_9HYPH</name>
<protein>
    <submittedName>
        <fullName evidence="5">Efflux RND transporter periplasmic adaptor subunit</fullName>
    </submittedName>
</protein>
<dbReference type="EMBL" id="CP158568">
    <property type="protein sequence ID" value="XBY42848.1"/>
    <property type="molecule type" value="Genomic_DNA"/>
</dbReference>
<comment type="similarity">
    <text evidence="1">Belongs to the membrane fusion protein (MFP) (TC 8.A.1) family.</text>
</comment>
<dbReference type="Gene3D" id="2.40.30.170">
    <property type="match status" value="1"/>
</dbReference>
<dbReference type="AlphaFoldDB" id="A0AAU7X713"/>
<dbReference type="Gene3D" id="2.40.420.20">
    <property type="match status" value="1"/>
</dbReference>
<reference evidence="5" key="1">
    <citation type="submission" date="2024-06" db="EMBL/GenBank/DDBJ databases">
        <title>Methylostella associata gen. nov., sp. nov., a novel Ancalomicrobiaceae-affiliated facultatively methylotrophic bacteria that feed on methanotrophs of the genus Methylococcus.</title>
        <authorList>
            <person name="Saltykova V."/>
            <person name="Danilova O.V."/>
            <person name="Oshkin I.Y."/>
            <person name="Belova S.E."/>
            <person name="Pimenov N.V."/>
            <person name="Dedysh S.N."/>
        </authorList>
    </citation>
    <scope>NUCLEOTIDE SEQUENCE</scope>
    <source>
        <strain evidence="5">S20</strain>
    </source>
</reference>
<sequence>MSRINRSTGLAPLRFAALALVVAPALLLGACKDEAAKAAGGEPVRPVKVVKVAAGNTTRAISYSGVVHARVEAPLSFRVGGKIVDRFVDIGQRVEAGARIASLDPADLKLALRSTEASVTAADARRSVAQDALARAKTLFEKGFATKAQLDSATLELDQANAAYDSAVSARNQAKNQEAYTELLADGPGIITDVRSDRGQVVAAGTPVVVLARDGEREVAVAVPEQDVRHFAKDEVVEVAFWAEPGLTVAGKVREIAGSADANSRTFAIRVAIPADPRVRLGMTASVIAEVPVAAAGPAVPLTALAEQGGQPIVWVVDRGTETVSARKVRVATTTADGVRIGEGLAPGDIVVTAGTQFLSEGKKVRVPEKIAETASLER</sequence>
<accession>A0AAU7X713</accession>
<dbReference type="GO" id="GO:1990281">
    <property type="term" value="C:efflux pump complex"/>
    <property type="evidence" value="ECO:0007669"/>
    <property type="project" value="TreeGrafter"/>
</dbReference>
<dbReference type="Gene3D" id="2.40.50.100">
    <property type="match status" value="1"/>
</dbReference>
<dbReference type="InterPro" id="IPR058792">
    <property type="entry name" value="Beta-barrel_RND_2"/>
</dbReference>
<dbReference type="PANTHER" id="PTHR30469:SF15">
    <property type="entry name" value="HLYD FAMILY OF SECRETION PROTEINS"/>
    <property type="match status" value="1"/>
</dbReference>
<dbReference type="Pfam" id="PF25967">
    <property type="entry name" value="RND-MFP_C"/>
    <property type="match status" value="1"/>
</dbReference>
<proteinExistence type="inferred from homology"/>
<evidence type="ECO:0000256" key="2">
    <source>
        <dbReference type="SAM" id="SignalP"/>
    </source>
</evidence>
<feature type="domain" description="CusB-like beta-barrel" evidence="3">
    <location>
        <begin position="219"/>
        <end position="287"/>
    </location>
</feature>
<organism evidence="5">
    <name type="scientific">Methyloraptor flagellatus</name>
    <dbReference type="NCBI Taxonomy" id="3162530"/>
    <lineage>
        <taxon>Bacteria</taxon>
        <taxon>Pseudomonadati</taxon>
        <taxon>Pseudomonadota</taxon>
        <taxon>Alphaproteobacteria</taxon>
        <taxon>Hyphomicrobiales</taxon>
        <taxon>Ancalomicrobiaceae</taxon>
        <taxon>Methyloraptor</taxon>
    </lineage>
</organism>
<evidence type="ECO:0000256" key="1">
    <source>
        <dbReference type="ARBA" id="ARBA00009477"/>
    </source>
</evidence>
<gene>
    <name evidence="5" type="ORF">ABS361_12045</name>
</gene>
<feature type="domain" description="Multidrug resistance protein MdtA-like C-terminal permuted SH3" evidence="4">
    <location>
        <begin position="300"/>
        <end position="357"/>
    </location>
</feature>
<evidence type="ECO:0000259" key="3">
    <source>
        <dbReference type="Pfam" id="PF25954"/>
    </source>
</evidence>
<dbReference type="Gene3D" id="1.10.287.470">
    <property type="entry name" value="Helix hairpin bin"/>
    <property type="match status" value="1"/>
</dbReference>
<dbReference type="InterPro" id="IPR058627">
    <property type="entry name" value="MdtA-like_C"/>
</dbReference>
<dbReference type="PROSITE" id="PS51257">
    <property type="entry name" value="PROKAR_LIPOPROTEIN"/>
    <property type="match status" value="1"/>
</dbReference>
<dbReference type="InterPro" id="IPR006143">
    <property type="entry name" value="RND_pump_MFP"/>
</dbReference>
<dbReference type="NCBIfam" id="TIGR01730">
    <property type="entry name" value="RND_mfp"/>
    <property type="match status" value="1"/>
</dbReference>
<dbReference type="SUPFAM" id="SSF111369">
    <property type="entry name" value="HlyD-like secretion proteins"/>
    <property type="match status" value="1"/>
</dbReference>
<dbReference type="RefSeq" id="WP_407047949.1">
    <property type="nucleotide sequence ID" value="NZ_CP158568.1"/>
</dbReference>
<evidence type="ECO:0000259" key="4">
    <source>
        <dbReference type="Pfam" id="PF25967"/>
    </source>
</evidence>
<dbReference type="Pfam" id="PF25954">
    <property type="entry name" value="Beta-barrel_RND_2"/>
    <property type="match status" value="1"/>
</dbReference>
<dbReference type="KEGG" id="mflg:ABS361_12045"/>
<feature type="signal peptide" evidence="2">
    <location>
        <begin position="1"/>
        <end position="35"/>
    </location>
</feature>